<evidence type="ECO:0000313" key="17">
    <source>
        <dbReference type="EMBL" id="MDU0353807.1"/>
    </source>
</evidence>
<dbReference type="Pfam" id="PF03924">
    <property type="entry name" value="CHASE"/>
    <property type="match status" value="1"/>
</dbReference>
<proteinExistence type="predicted"/>
<evidence type="ECO:0000256" key="4">
    <source>
        <dbReference type="ARBA" id="ARBA00022553"/>
    </source>
</evidence>
<evidence type="ECO:0000256" key="6">
    <source>
        <dbReference type="ARBA" id="ARBA00022692"/>
    </source>
</evidence>
<evidence type="ECO:0000256" key="1">
    <source>
        <dbReference type="ARBA" id="ARBA00000085"/>
    </source>
</evidence>
<dbReference type="Gene3D" id="3.40.50.2300">
    <property type="match status" value="1"/>
</dbReference>
<dbReference type="Gene3D" id="3.30.450.20">
    <property type="entry name" value="PAS domain"/>
    <property type="match status" value="1"/>
</dbReference>
<dbReference type="InterPro" id="IPR042240">
    <property type="entry name" value="CHASE_sf"/>
</dbReference>
<keyword evidence="5" id="KW-0808">Transferase</keyword>
<dbReference type="InterPro" id="IPR003661">
    <property type="entry name" value="HisK_dim/P_dom"/>
</dbReference>
<dbReference type="CDD" id="cd00130">
    <property type="entry name" value="PAS"/>
    <property type="match status" value="1"/>
</dbReference>
<dbReference type="RefSeq" id="WP_316025455.1">
    <property type="nucleotide sequence ID" value="NZ_JAWDIO010000002.1"/>
</dbReference>
<dbReference type="InterPro" id="IPR000014">
    <property type="entry name" value="PAS"/>
</dbReference>
<dbReference type="InterPro" id="IPR006189">
    <property type="entry name" value="CHASE_dom"/>
</dbReference>
<evidence type="ECO:0000256" key="8">
    <source>
        <dbReference type="ARBA" id="ARBA00022989"/>
    </source>
</evidence>
<evidence type="ECO:0000259" key="13">
    <source>
        <dbReference type="PROSITE" id="PS50110"/>
    </source>
</evidence>
<dbReference type="InterPro" id="IPR001610">
    <property type="entry name" value="PAC"/>
</dbReference>
<evidence type="ECO:0000259" key="16">
    <source>
        <dbReference type="PROSITE" id="PS50839"/>
    </source>
</evidence>
<evidence type="ECO:0000256" key="5">
    <source>
        <dbReference type="ARBA" id="ARBA00022679"/>
    </source>
</evidence>
<dbReference type="Gene3D" id="3.30.565.10">
    <property type="entry name" value="Histidine kinase-like ATPase, C-terminal domain"/>
    <property type="match status" value="1"/>
</dbReference>
<feature type="domain" description="CHASE" evidence="16">
    <location>
        <begin position="153"/>
        <end position="247"/>
    </location>
</feature>
<dbReference type="EC" id="2.7.13.3" evidence="3"/>
<feature type="transmembrane region" description="Helical" evidence="11">
    <location>
        <begin position="321"/>
        <end position="343"/>
    </location>
</feature>
<dbReference type="PROSITE" id="PS50112">
    <property type="entry name" value="PAS"/>
    <property type="match status" value="1"/>
</dbReference>
<dbReference type="InterPro" id="IPR035965">
    <property type="entry name" value="PAS-like_dom_sf"/>
</dbReference>
<feature type="domain" description="PAC" evidence="15">
    <location>
        <begin position="473"/>
        <end position="525"/>
    </location>
</feature>
<protein>
    <recommendedName>
        <fullName evidence="3">histidine kinase</fullName>
        <ecNumber evidence="3">2.7.13.3</ecNumber>
    </recommendedName>
</protein>
<evidence type="ECO:0000259" key="15">
    <source>
        <dbReference type="PROSITE" id="PS50113"/>
    </source>
</evidence>
<dbReference type="PROSITE" id="PS50839">
    <property type="entry name" value="CHASE"/>
    <property type="match status" value="1"/>
</dbReference>
<dbReference type="PROSITE" id="PS50109">
    <property type="entry name" value="HIS_KIN"/>
    <property type="match status" value="1"/>
</dbReference>
<keyword evidence="9 11" id="KW-0472">Membrane</keyword>
<evidence type="ECO:0000313" key="18">
    <source>
        <dbReference type="Proteomes" id="UP001247805"/>
    </source>
</evidence>
<sequence length="899" mass="100629">MQPTIKSKNVFKRTVFKSLFFVIIILIVGTYISYVAEVEKQQQQNAVVMQTLQNDLAKIKSNFNERITFYMYGLKGLNGLISTVGLAQFDYRTMLSYAQNRNFQQEFAGVRGIGFIQKVKQEALADFINQQKLMRPDNHFKLRQLSTHNDSLFIIRYIEPEKFNQSAVGLDIGSETMRRNAAINSALNNSIQFTAPITLVQAGNKAQQGFLILLPLYDTSDIPSIPQDRLNHLLGWSYAPILIDEVLNANHTFPQGVDVSISDVTNNNRVIFYQPELVQAPEGAVTYVENANVFGRVWELTAVASSQYIEQTRTVKPYAIFTQYMILTGLLALGVWSFILFFARKAESRNHQQQLLIAKDEMLERSNAQLENLVQQRTKEINSVNALQTAILQNANHSIIATNTAGLITLFNPAAERLTGYAASELILKKTPAILHLWSELKWRAKELSAELKCEIKPGPDTFFAKSARGLVDTNTWTYVNKEGQHIPVMLTITALTDSNNEITGYLGISYDLTDQIEREKALAEAKDLAEKANIAKSEFLANMSHEIRTPLNGIYGTLQLLQNETAEDKKEQLLKLATGSTLTLNRLVNDILDFSKLEAGKLELDYTAVNLVDLLAVVESELTASIRQQGLTFKTSIELQHAVWKVDELRLKQILLNMLSNAIKFTEKGHVSLSIEEHKSRGIVIHIKDSGIGMSDEAQALLFERFEQADKSITRRYGGTGLGMSITHWLVNLMEGEIEVFSQENVGTEVRVFLPLEMVTSSEIAVQPEVVPIDSLADKAILVAEDNEINQLVLSSMLEKSDVTIYLVDNGQLAVDFVETSDVDIILMDIQMPVMGGVEACKLIKAEQPNLPIIAITANAFKQDIALYKEAGFDGFITKPFAQEHLLKTIANTLKTKH</sequence>
<dbReference type="SMART" id="SM00388">
    <property type="entry name" value="HisKA"/>
    <property type="match status" value="1"/>
</dbReference>
<dbReference type="InterPro" id="IPR036890">
    <property type="entry name" value="HATPase_C_sf"/>
</dbReference>
<dbReference type="Gene3D" id="3.30.450.350">
    <property type="entry name" value="CHASE domain"/>
    <property type="match status" value="1"/>
</dbReference>
<dbReference type="Pfam" id="PF00512">
    <property type="entry name" value="HisKA"/>
    <property type="match status" value="1"/>
</dbReference>
<dbReference type="InterPro" id="IPR001789">
    <property type="entry name" value="Sig_transdc_resp-reg_receiver"/>
</dbReference>
<dbReference type="InterPro" id="IPR005467">
    <property type="entry name" value="His_kinase_dom"/>
</dbReference>
<dbReference type="SMART" id="SM00091">
    <property type="entry name" value="PAS"/>
    <property type="match status" value="1"/>
</dbReference>
<evidence type="ECO:0000256" key="2">
    <source>
        <dbReference type="ARBA" id="ARBA00004370"/>
    </source>
</evidence>
<accession>A0ABU3SUY8</accession>
<dbReference type="EMBL" id="JAWDIO010000002">
    <property type="protein sequence ID" value="MDU0353807.1"/>
    <property type="molecule type" value="Genomic_DNA"/>
</dbReference>
<feature type="domain" description="PAS" evidence="14">
    <location>
        <begin position="391"/>
        <end position="427"/>
    </location>
</feature>
<dbReference type="Proteomes" id="UP001247805">
    <property type="component" value="Unassembled WGS sequence"/>
</dbReference>
<dbReference type="SUPFAM" id="SSF55874">
    <property type="entry name" value="ATPase domain of HSP90 chaperone/DNA topoisomerase II/histidine kinase"/>
    <property type="match status" value="1"/>
</dbReference>
<dbReference type="SUPFAM" id="SSF55785">
    <property type="entry name" value="PYP-like sensor domain (PAS domain)"/>
    <property type="match status" value="1"/>
</dbReference>
<dbReference type="Gene3D" id="1.10.287.130">
    <property type="match status" value="1"/>
</dbReference>
<comment type="catalytic activity">
    <reaction evidence="1">
        <text>ATP + protein L-histidine = ADP + protein N-phospho-L-histidine.</text>
        <dbReference type="EC" id="2.7.13.3"/>
    </reaction>
</comment>
<dbReference type="PROSITE" id="PS50110">
    <property type="entry name" value="RESPONSE_REGULATORY"/>
    <property type="match status" value="1"/>
</dbReference>
<dbReference type="PROSITE" id="PS50113">
    <property type="entry name" value="PAC"/>
    <property type="match status" value="1"/>
</dbReference>
<evidence type="ECO:0000259" key="14">
    <source>
        <dbReference type="PROSITE" id="PS50112"/>
    </source>
</evidence>
<comment type="caution">
    <text evidence="17">The sequence shown here is derived from an EMBL/GenBank/DDBJ whole genome shotgun (WGS) entry which is preliminary data.</text>
</comment>
<feature type="domain" description="Response regulatory" evidence="13">
    <location>
        <begin position="781"/>
        <end position="895"/>
    </location>
</feature>
<dbReference type="CDD" id="cd16922">
    <property type="entry name" value="HATPase_EvgS-ArcB-TorS-like"/>
    <property type="match status" value="1"/>
</dbReference>
<evidence type="ECO:0000256" key="11">
    <source>
        <dbReference type="SAM" id="Phobius"/>
    </source>
</evidence>
<dbReference type="SMART" id="SM00387">
    <property type="entry name" value="HATPase_c"/>
    <property type="match status" value="1"/>
</dbReference>
<evidence type="ECO:0000256" key="7">
    <source>
        <dbReference type="ARBA" id="ARBA00022777"/>
    </source>
</evidence>
<dbReference type="InterPro" id="IPR036097">
    <property type="entry name" value="HisK_dim/P_sf"/>
</dbReference>
<evidence type="ECO:0000256" key="3">
    <source>
        <dbReference type="ARBA" id="ARBA00012438"/>
    </source>
</evidence>
<name>A0ABU3SUY8_9ALTE</name>
<dbReference type="Pfam" id="PF00072">
    <property type="entry name" value="Response_reg"/>
    <property type="match status" value="1"/>
</dbReference>
<evidence type="ECO:0000256" key="9">
    <source>
        <dbReference type="ARBA" id="ARBA00023136"/>
    </source>
</evidence>
<keyword evidence="18" id="KW-1185">Reference proteome</keyword>
<dbReference type="PRINTS" id="PR00344">
    <property type="entry name" value="BCTRLSENSOR"/>
</dbReference>
<dbReference type="InterPro" id="IPR011006">
    <property type="entry name" value="CheY-like_superfamily"/>
</dbReference>
<dbReference type="SUPFAM" id="SSF47384">
    <property type="entry name" value="Homodimeric domain of signal transducing histidine kinase"/>
    <property type="match status" value="1"/>
</dbReference>
<organism evidence="17 18">
    <name type="scientific">Paraglaciecola aquimarina</name>
    <dbReference type="NCBI Taxonomy" id="1235557"/>
    <lineage>
        <taxon>Bacteria</taxon>
        <taxon>Pseudomonadati</taxon>
        <taxon>Pseudomonadota</taxon>
        <taxon>Gammaproteobacteria</taxon>
        <taxon>Alteromonadales</taxon>
        <taxon>Alteromonadaceae</taxon>
        <taxon>Paraglaciecola</taxon>
    </lineage>
</organism>
<dbReference type="PANTHER" id="PTHR43047:SF64">
    <property type="entry name" value="HISTIDINE KINASE CONTAINING CHEY-HOMOLOGOUS RECEIVER DOMAIN AND PAS DOMAIN-RELATED"/>
    <property type="match status" value="1"/>
</dbReference>
<feature type="modified residue" description="4-aspartylphosphate" evidence="10">
    <location>
        <position position="830"/>
    </location>
</feature>
<keyword evidence="4 10" id="KW-0597">Phosphoprotein</keyword>
<keyword evidence="6 11" id="KW-0812">Transmembrane</keyword>
<dbReference type="SMART" id="SM01079">
    <property type="entry name" value="CHASE"/>
    <property type="match status" value="1"/>
</dbReference>
<gene>
    <name evidence="17" type="ORF">RS130_07585</name>
</gene>
<feature type="transmembrane region" description="Helical" evidence="11">
    <location>
        <begin position="15"/>
        <end position="36"/>
    </location>
</feature>
<comment type="subcellular location">
    <subcellularLocation>
        <location evidence="2">Membrane</location>
    </subcellularLocation>
</comment>
<dbReference type="CDD" id="cd17546">
    <property type="entry name" value="REC_hyHK_CKI1_RcsC-like"/>
    <property type="match status" value="1"/>
</dbReference>
<evidence type="ECO:0000259" key="12">
    <source>
        <dbReference type="PROSITE" id="PS50109"/>
    </source>
</evidence>
<dbReference type="PANTHER" id="PTHR43047">
    <property type="entry name" value="TWO-COMPONENT HISTIDINE PROTEIN KINASE"/>
    <property type="match status" value="1"/>
</dbReference>
<dbReference type="InterPro" id="IPR003594">
    <property type="entry name" value="HATPase_dom"/>
</dbReference>
<dbReference type="SMART" id="SM00086">
    <property type="entry name" value="PAC"/>
    <property type="match status" value="1"/>
</dbReference>
<dbReference type="InterPro" id="IPR004358">
    <property type="entry name" value="Sig_transdc_His_kin-like_C"/>
</dbReference>
<dbReference type="NCBIfam" id="TIGR00229">
    <property type="entry name" value="sensory_box"/>
    <property type="match status" value="1"/>
</dbReference>
<dbReference type="InterPro" id="IPR000700">
    <property type="entry name" value="PAS-assoc_C"/>
</dbReference>
<evidence type="ECO:0000256" key="10">
    <source>
        <dbReference type="PROSITE-ProRule" id="PRU00169"/>
    </source>
</evidence>
<dbReference type="SUPFAM" id="SSF52172">
    <property type="entry name" value="CheY-like"/>
    <property type="match status" value="1"/>
</dbReference>
<dbReference type="Pfam" id="PF02518">
    <property type="entry name" value="HATPase_c"/>
    <property type="match status" value="1"/>
</dbReference>
<dbReference type="SMART" id="SM00448">
    <property type="entry name" value="REC"/>
    <property type="match status" value="1"/>
</dbReference>
<keyword evidence="7" id="KW-0418">Kinase</keyword>
<dbReference type="CDD" id="cd00082">
    <property type="entry name" value="HisKA"/>
    <property type="match status" value="1"/>
</dbReference>
<keyword evidence="8 11" id="KW-1133">Transmembrane helix</keyword>
<dbReference type="Pfam" id="PF13426">
    <property type="entry name" value="PAS_9"/>
    <property type="match status" value="1"/>
</dbReference>
<reference evidence="17 18" key="1">
    <citation type="submission" date="2023-10" db="EMBL/GenBank/DDBJ databases">
        <title>Glaciecola aquimarina strain GGW-M5 nov., isolated from a coastal seawater.</title>
        <authorList>
            <person name="Bayburt H."/>
            <person name="Kim J.M."/>
            <person name="Choi B.J."/>
            <person name="Jeon C.O."/>
        </authorList>
    </citation>
    <scope>NUCLEOTIDE SEQUENCE [LARGE SCALE GENOMIC DNA]</scope>
    <source>
        <strain evidence="17 18">KCTC 32108</strain>
    </source>
</reference>
<feature type="domain" description="Histidine kinase" evidence="12">
    <location>
        <begin position="543"/>
        <end position="759"/>
    </location>
</feature>